<comment type="caution">
    <text evidence="8">The sequence shown here is derived from an EMBL/GenBank/DDBJ whole genome shotgun (WGS) entry which is preliminary data.</text>
</comment>
<keyword evidence="5" id="KW-0269">Exonuclease</keyword>
<evidence type="ECO:0000256" key="5">
    <source>
        <dbReference type="ARBA" id="ARBA00022839"/>
    </source>
</evidence>
<dbReference type="Pfam" id="PF02609">
    <property type="entry name" value="Exonuc_VII_S"/>
    <property type="match status" value="1"/>
</dbReference>
<keyword evidence="7" id="KW-0175">Coiled coil</keyword>
<dbReference type="InterPro" id="IPR037004">
    <property type="entry name" value="Exonuc_VII_ssu_sf"/>
</dbReference>
<organism evidence="8 9">
    <name type="scientific">Hoylesella pleuritidis F0068</name>
    <dbReference type="NCBI Taxonomy" id="1081904"/>
    <lineage>
        <taxon>Bacteria</taxon>
        <taxon>Pseudomonadati</taxon>
        <taxon>Bacteroidota</taxon>
        <taxon>Bacteroidia</taxon>
        <taxon>Bacteroidales</taxon>
        <taxon>Prevotellaceae</taxon>
        <taxon>Hoylesella</taxon>
    </lineage>
</organism>
<dbReference type="SUPFAM" id="SSF116842">
    <property type="entry name" value="XseB-like"/>
    <property type="match status" value="1"/>
</dbReference>
<evidence type="ECO:0000256" key="1">
    <source>
        <dbReference type="ARBA" id="ARBA00009998"/>
    </source>
</evidence>
<proteinExistence type="inferred from homology"/>
<sequence>MKQNIKYEDAVHRLEDIVTRMENNELDIDMLSEQLKTAQQLIKLCKDKLIKTDAEIKKLLGKGASAPKC</sequence>
<dbReference type="GO" id="GO:0008855">
    <property type="term" value="F:exodeoxyribonuclease VII activity"/>
    <property type="evidence" value="ECO:0007669"/>
    <property type="project" value="UniProtKB-UniRule"/>
</dbReference>
<gene>
    <name evidence="8" type="primary">xseB</name>
    <name evidence="8" type="ORF">HMPREF1218_0235</name>
</gene>
<dbReference type="EC" id="3.1.11.6" evidence="6"/>
<accession>U2LH53</accession>
<dbReference type="GO" id="GO:0009318">
    <property type="term" value="C:exodeoxyribonuclease VII complex"/>
    <property type="evidence" value="ECO:0007669"/>
    <property type="project" value="UniProtKB-UniRule"/>
</dbReference>
<dbReference type="RefSeq" id="WP_021583229.1">
    <property type="nucleotide sequence ID" value="NZ_AWET01000008.1"/>
</dbReference>
<name>U2LH53_9BACT</name>
<dbReference type="PATRIC" id="fig|1081904.3.peg.673"/>
<evidence type="ECO:0000256" key="2">
    <source>
        <dbReference type="ARBA" id="ARBA00022490"/>
    </source>
</evidence>
<keyword evidence="9" id="KW-1185">Reference proteome</keyword>
<protein>
    <recommendedName>
        <fullName evidence="6">Exodeoxyribonuclease VII small subunit</fullName>
        <ecNumber evidence="6">3.1.11.6</ecNumber>
    </recommendedName>
</protein>
<evidence type="ECO:0000313" key="9">
    <source>
        <dbReference type="Proteomes" id="UP000016600"/>
    </source>
</evidence>
<reference evidence="8 9" key="1">
    <citation type="submission" date="2013-08" db="EMBL/GenBank/DDBJ databases">
        <authorList>
            <person name="Durkin A.S."/>
            <person name="Haft D.R."/>
            <person name="McCorrison J."/>
            <person name="Torralba M."/>
            <person name="Gillis M."/>
            <person name="Haft D.H."/>
            <person name="Methe B."/>
            <person name="Sutton G."/>
            <person name="Nelson K.E."/>
        </authorList>
    </citation>
    <scope>NUCLEOTIDE SEQUENCE [LARGE SCALE GENOMIC DNA]</scope>
    <source>
        <strain evidence="8 9">F0068</strain>
    </source>
</reference>
<dbReference type="NCBIfam" id="TIGR01280">
    <property type="entry name" value="xseB"/>
    <property type="match status" value="1"/>
</dbReference>
<comment type="similarity">
    <text evidence="1">Belongs to the XseB family.</text>
</comment>
<feature type="coiled-coil region" evidence="7">
    <location>
        <begin position="4"/>
        <end position="48"/>
    </location>
</feature>
<dbReference type="InterPro" id="IPR003761">
    <property type="entry name" value="Exonuc_VII_S"/>
</dbReference>
<dbReference type="EMBL" id="AWET01000008">
    <property type="protein sequence ID" value="ERK03591.1"/>
    <property type="molecule type" value="Genomic_DNA"/>
</dbReference>
<dbReference type="Gene3D" id="1.10.287.1040">
    <property type="entry name" value="Exonuclease VII, small subunit"/>
    <property type="match status" value="1"/>
</dbReference>
<dbReference type="Proteomes" id="UP000016600">
    <property type="component" value="Unassembled WGS sequence"/>
</dbReference>
<evidence type="ECO:0000256" key="3">
    <source>
        <dbReference type="ARBA" id="ARBA00022722"/>
    </source>
</evidence>
<evidence type="ECO:0000256" key="4">
    <source>
        <dbReference type="ARBA" id="ARBA00022801"/>
    </source>
</evidence>
<evidence type="ECO:0000256" key="6">
    <source>
        <dbReference type="NCBIfam" id="TIGR01280"/>
    </source>
</evidence>
<evidence type="ECO:0000256" key="7">
    <source>
        <dbReference type="SAM" id="Coils"/>
    </source>
</evidence>
<evidence type="ECO:0000313" key="8">
    <source>
        <dbReference type="EMBL" id="ERK03591.1"/>
    </source>
</evidence>
<dbReference type="GO" id="GO:0006308">
    <property type="term" value="P:DNA catabolic process"/>
    <property type="evidence" value="ECO:0007669"/>
    <property type="project" value="UniProtKB-UniRule"/>
</dbReference>
<keyword evidence="3" id="KW-0540">Nuclease</keyword>
<keyword evidence="2" id="KW-0963">Cytoplasm</keyword>
<keyword evidence="4 8" id="KW-0378">Hydrolase</keyword>
<dbReference type="AlphaFoldDB" id="U2LH53"/>